<keyword evidence="2" id="KW-0472">Membrane</keyword>
<feature type="region of interest" description="Disordered" evidence="1">
    <location>
        <begin position="221"/>
        <end position="262"/>
    </location>
</feature>
<sequence length="537" mass="55811">MPHPVARAGADLRLIRAAVFTAVCVLLSAGGHALASCAAVPLWTLAAGFAAVFALIAPLAGRERSLPGIAACLAVGQVALHALFSLGQHGPEAAPRAGHDGLVSFAGQLLCNQRPPASPAEARRIITDAGLDPAAAHPVAAPPAPVESFLHALVPSVPMLLGHVLAALAVGWLLRRGEAALWRVVRLSAQSARAVGEATFVRALRTALTFVRAFLDGKVDGPDAPRAPFPPGRRAPGAGARAPALRDQAGSPALRPRGLSTRRTRRYGGKAFAARPHARQPLPPLLPRECFRMNIDTTTRTRTRRPLRLAAVGAAVASGVLLLAGPASAHVSVQPGTAEKGGYSTVSIKVPNEKDNASTVKLELALDPKHPLVSVMPQAVPGWDVKVEKTKLDKPVQMHGKTIDEAVSKVVWTGGKIEPGQFQQFPLSVGQLPTDTDELVFKALQTYSDDDVVRWIDPSKPGGEEPEHPAPVLKLVDKADAKNGKEAKAQAAASDAEGDGSSGGSDTTARTLGIVGIVVGAAGIAFGVFAGRRRPTA</sequence>
<dbReference type="Proteomes" id="UP001501102">
    <property type="component" value="Unassembled WGS sequence"/>
</dbReference>
<organism evidence="4 5">
    <name type="scientific">Streptomyces thioluteus</name>
    <dbReference type="NCBI Taxonomy" id="66431"/>
    <lineage>
        <taxon>Bacteria</taxon>
        <taxon>Bacillati</taxon>
        <taxon>Actinomycetota</taxon>
        <taxon>Actinomycetes</taxon>
        <taxon>Kitasatosporales</taxon>
        <taxon>Streptomycetaceae</taxon>
        <taxon>Streptomyces</taxon>
    </lineage>
</organism>
<comment type="caution">
    <text evidence="4">The sequence shown here is derived from an EMBL/GenBank/DDBJ whole genome shotgun (WGS) entry which is preliminary data.</text>
</comment>
<keyword evidence="5" id="KW-1185">Reference proteome</keyword>
<proteinExistence type="predicted"/>
<feature type="region of interest" description="Disordered" evidence="1">
    <location>
        <begin position="484"/>
        <end position="506"/>
    </location>
</feature>
<feature type="transmembrane region" description="Helical" evidence="2">
    <location>
        <begin position="309"/>
        <end position="329"/>
    </location>
</feature>
<accession>A0ABN3WYM0</accession>
<feature type="transmembrane region" description="Helical" evidence="2">
    <location>
        <begin position="68"/>
        <end position="86"/>
    </location>
</feature>
<dbReference type="CDD" id="cd08545">
    <property type="entry name" value="YcnI_like"/>
    <property type="match status" value="1"/>
</dbReference>
<dbReference type="Gene3D" id="2.60.40.2230">
    <property type="entry name" value="Uncharacterised protein YcnI-like PF07987, DUF1775"/>
    <property type="match status" value="1"/>
</dbReference>
<evidence type="ECO:0000313" key="5">
    <source>
        <dbReference type="Proteomes" id="UP001501102"/>
    </source>
</evidence>
<dbReference type="EMBL" id="BAAAXZ010000104">
    <property type="protein sequence ID" value="GAA2930121.1"/>
    <property type="molecule type" value="Genomic_DNA"/>
</dbReference>
<gene>
    <name evidence="4" type="ORF">GCM10020221_27400</name>
</gene>
<evidence type="ECO:0000256" key="1">
    <source>
        <dbReference type="SAM" id="MobiDB-lite"/>
    </source>
</evidence>
<name>A0ABN3WYM0_STRTU</name>
<keyword evidence="2" id="KW-0812">Transmembrane</keyword>
<keyword evidence="2" id="KW-1133">Transmembrane helix</keyword>
<feature type="domain" description="YncI copper-binding" evidence="3">
    <location>
        <begin position="330"/>
        <end position="475"/>
    </location>
</feature>
<reference evidence="4 5" key="1">
    <citation type="journal article" date="2019" name="Int. J. Syst. Evol. Microbiol.">
        <title>The Global Catalogue of Microorganisms (GCM) 10K type strain sequencing project: providing services to taxonomists for standard genome sequencing and annotation.</title>
        <authorList>
            <consortium name="The Broad Institute Genomics Platform"/>
            <consortium name="The Broad Institute Genome Sequencing Center for Infectious Disease"/>
            <person name="Wu L."/>
            <person name="Ma J."/>
        </authorList>
    </citation>
    <scope>NUCLEOTIDE SEQUENCE [LARGE SCALE GENOMIC DNA]</scope>
    <source>
        <strain evidence="4 5">JCM 4087</strain>
    </source>
</reference>
<dbReference type="Pfam" id="PF07987">
    <property type="entry name" value="DUF1775"/>
    <property type="match status" value="1"/>
</dbReference>
<dbReference type="InterPro" id="IPR012533">
    <property type="entry name" value="YcnI-copper_dom"/>
</dbReference>
<protein>
    <recommendedName>
        <fullName evidence="3">YncI copper-binding domain-containing protein</fullName>
    </recommendedName>
</protein>
<feature type="transmembrane region" description="Helical" evidence="2">
    <location>
        <begin position="152"/>
        <end position="174"/>
    </location>
</feature>
<feature type="transmembrane region" description="Helical" evidence="2">
    <location>
        <begin position="43"/>
        <end position="61"/>
    </location>
</feature>
<feature type="compositionally biased region" description="Low complexity" evidence="1">
    <location>
        <begin position="234"/>
        <end position="243"/>
    </location>
</feature>
<evidence type="ECO:0000313" key="4">
    <source>
        <dbReference type="EMBL" id="GAA2930121.1"/>
    </source>
</evidence>
<dbReference type="InterPro" id="IPR038507">
    <property type="entry name" value="YcnI-like_sf"/>
</dbReference>
<evidence type="ECO:0000256" key="2">
    <source>
        <dbReference type="SAM" id="Phobius"/>
    </source>
</evidence>
<evidence type="ECO:0000259" key="3">
    <source>
        <dbReference type="Pfam" id="PF07987"/>
    </source>
</evidence>
<feature type="transmembrane region" description="Helical" evidence="2">
    <location>
        <begin position="512"/>
        <end position="531"/>
    </location>
</feature>